<feature type="transmembrane region" description="Helical" evidence="7">
    <location>
        <begin position="102"/>
        <end position="125"/>
    </location>
</feature>
<gene>
    <name evidence="9" type="ORF">DDE20_14870</name>
</gene>
<keyword evidence="5 7" id="KW-1133">Transmembrane helix</keyword>
<comment type="subcellular location">
    <subcellularLocation>
        <location evidence="1 7">Cell membrane</location>
        <topology evidence="1 7">Multi-pass membrane protein</topology>
    </subcellularLocation>
</comment>
<dbReference type="SUPFAM" id="SSF161098">
    <property type="entry name" value="MetI-like"/>
    <property type="match status" value="1"/>
</dbReference>
<evidence type="ECO:0000256" key="3">
    <source>
        <dbReference type="ARBA" id="ARBA00022475"/>
    </source>
</evidence>
<comment type="caution">
    <text evidence="9">The sequence shown here is derived from an EMBL/GenBank/DDBJ whole genome shotgun (WGS) entry which is preliminary data.</text>
</comment>
<dbReference type="Pfam" id="PF19300">
    <property type="entry name" value="BPD_transp_1_N"/>
    <property type="match status" value="1"/>
</dbReference>
<dbReference type="Gene3D" id="1.10.3720.10">
    <property type="entry name" value="MetI-like"/>
    <property type="match status" value="1"/>
</dbReference>
<protein>
    <submittedName>
        <fullName evidence="9">ABC transporter permease</fullName>
    </submittedName>
</protein>
<keyword evidence="4 7" id="KW-0812">Transmembrane</keyword>
<dbReference type="PROSITE" id="PS50928">
    <property type="entry name" value="ABC_TM1"/>
    <property type="match status" value="1"/>
</dbReference>
<dbReference type="PANTHER" id="PTHR43163:SF6">
    <property type="entry name" value="DIPEPTIDE TRANSPORT SYSTEM PERMEASE PROTEIN DPPB-RELATED"/>
    <property type="match status" value="1"/>
</dbReference>
<evidence type="ECO:0000256" key="7">
    <source>
        <dbReference type="RuleBase" id="RU363032"/>
    </source>
</evidence>
<keyword evidence="2 7" id="KW-0813">Transport</keyword>
<feature type="transmembrane region" description="Helical" evidence="7">
    <location>
        <begin position="180"/>
        <end position="200"/>
    </location>
</feature>
<accession>A0A2T8HRJ2</accession>
<keyword evidence="6 7" id="KW-0472">Membrane</keyword>
<evidence type="ECO:0000313" key="9">
    <source>
        <dbReference type="EMBL" id="PVH28035.1"/>
    </source>
</evidence>
<dbReference type="Pfam" id="PF00528">
    <property type="entry name" value="BPD_transp_1"/>
    <property type="match status" value="1"/>
</dbReference>
<sequence>MSAVLNMILQRVFLGLLTLLVVSALVFVSVEFLPGDVAEQILGQSATPETLAALREQLGLNTPPVQRYLAWLGGILQGDFGRSVINQREITAILADRLGNTLFLAAMATLIAVPLAVGLGILAALKRNTWIDRWINIGTLTAISFPEFFVAYGLIYVFSAKLGWLPSISVVGSDTALSDRLVLTLLPALTLTLIVTAHMMRMTRASLINLLALPYVEMARLKGAAQRRVVVVHALPNAVAPIVNVIALNIAYMIAGVVIVEVVFVYPGLGQLLVDSVSKRDVTVVQAACLIFASAFILFNLVADVISILSNPRLLHRSTK</sequence>
<dbReference type="InterPro" id="IPR000515">
    <property type="entry name" value="MetI-like"/>
</dbReference>
<evidence type="ECO:0000256" key="6">
    <source>
        <dbReference type="ARBA" id="ARBA00023136"/>
    </source>
</evidence>
<dbReference type="EMBL" id="QDKM01000007">
    <property type="protein sequence ID" value="PVH28035.1"/>
    <property type="molecule type" value="Genomic_DNA"/>
</dbReference>
<dbReference type="OrthoDB" id="9807402at2"/>
<keyword evidence="10" id="KW-1185">Reference proteome</keyword>
<comment type="similarity">
    <text evidence="7">Belongs to the binding-protein-dependent transport system permease family.</text>
</comment>
<feature type="transmembrane region" description="Helical" evidence="7">
    <location>
        <begin position="12"/>
        <end position="30"/>
    </location>
</feature>
<feature type="transmembrane region" description="Helical" evidence="7">
    <location>
        <begin position="284"/>
        <end position="310"/>
    </location>
</feature>
<feature type="transmembrane region" description="Helical" evidence="7">
    <location>
        <begin position="242"/>
        <end position="264"/>
    </location>
</feature>
<evidence type="ECO:0000256" key="4">
    <source>
        <dbReference type="ARBA" id="ARBA00022692"/>
    </source>
</evidence>
<dbReference type="InterPro" id="IPR045621">
    <property type="entry name" value="BPD_transp_1_N"/>
</dbReference>
<dbReference type="AlphaFoldDB" id="A0A2T8HRJ2"/>
<evidence type="ECO:0000313" key="10">
    <source>
        <dbReference type="Proteomes" id="UP000245911"/>
    </source>
</evidence>
<evidence type="ECO:0000256" key="2">
    <source>
        <dbReference type="ARBA" id="ARBA00022448"/>
    </source>
</evidence>
<dbReference type="CDD" id="cd06261">
    <property type="entry name" value="TM_PBP2"/>
    <property type="match status" value="1"/>
</dbReference>
<proteinExistence type="inferred from homology"/>
<dbReference type="GO" id="GO:0005886">
    <property type="term" value="C:plasma membrane"/>
    <property type="evidence" value="ECO:0007669"/>
    <property type="project" value="UniProtKB-SubCell"/>
</dbReference>
<dbReference type="GO" id="GO:0055085">
    <property type="term" value="P:transmembrane transport"/>
    <property type="evidence" value="ECO:0007669"/>
    <property type="project" value="InterPro"/>
</dbReference>
<dbReference type="Proteomes" id="UP000245911">
    <property type="component" value="Unassembled WGS sequence"/>
</dbReference>
<dbReference type="RefSeq" id="WP_116559303.1">
    <property type="nucleotide sequence ID" value="NZ_JBLWXM010000009.1"/>
</dbReference>
<dbReference type="InterPro" id="IPR035906">
    <property type="entry name" value="MetI-like_sf"/>
</dbReference>
<name>A0A2T8HRJ2_9RHOB</name>
<feature type="domain" description="ABC transmembrane type-1" evidence="8">
    <location>
        <begin position="98"/>
        <end position="303"/>
    </location>
</feature>
<evidence type="ECO:0000256" key="1">
    <source>
        <dbReference type="ARBA" id="ARBA00004651"/>
    </source>
</evidence>
<feature type="transmembrane region" description="Helical" evidence="7">
    <location>
        <begin position="137"/>
        <end position="160"/>
    </location>
</feature>
<keyword evidence="3" id="KW-1003">Cell membrane</keyword>
<evidence type="ECO:0000259" key="8">
    <source>
        <dbReference type="PROSITE" id="PS50928"/>
    </source>
</evidence>
<organism evidence="9 10">
    <name type="scientific">Pararhodobacter oceanensis</name>
    <dbReference type="NCBI Taxonomy" id="2172121"/>
    <lineage>
        <taxon>Bacteria</taxon>
        <taxon>Pseudomonadati</taxon>
        <taxon>Pseudomonadota</taxon>
        <taxon>Alphaproteobacteria</taxon>
        <taxon>Rhodobacterales</taxon>
        <taxon>Paracoccaceae</taxon>
        <taxon>Pararhodobacter</taxon>
    </lineage>
</organism>
<reference evidence="9 10" key="1">
    <citation type="submission" date="2018-04" db="EMBL/GenBank/DDBJ databases">
        <title>Pararhodobacter oceanense sp. nov., isolated from marine intertidal sediment.</title>
        <authorList>
            <person name="Wang X.-L."/>
            <person name="Du Z.-J."/>
        </authorList>
    </citation>
    <scope>NUCLEOTIDE SEQUENCE [LARGE SCALE GENOMIC DNA]</scope>
    <source>
        <strain evidence="9 10">AM505</strain>
    </source>
</reference>
<evidence type="ECO:0000256" key="5">
    <source>
        <dbReference type="ARBA" id="ARBA00022989"/>
    </source>
</evidence>
<dbReference type="PANTHER" id="PTHR43163">
    <property type="entry name" value="DIPEPTIDE TRANSPORT SYSTEM PERMEASE PROTEIN DPPB-RELATED"/>
    <property type="match status" value="1"/>
</dbReference>